<dbReference type="EMBL" id="QZBD01000651">
    <property type="protein sequence ID" value="THY09720.1"/>
    <property type="molecule type" value="Genomic_DNA"/>
</dbReference>
<dbReference type="InterPro" id="IPR011701">
    <property type="entry name" value="MFS"/>
</dbReference>
<feature type="transmembrane region" description="Helical" evidence="5">
    <location>
        <begin position="395"/>
        <end position="417"/>
    </location>
</feature>
<evidence type="ECO:0000256" key="1">
    <source>
        <dbReference type="ARBA" id="ARBA00004141"/>
    </source>
</evidence>
<feature type="transmembrane region" description="Helical" evidence="5">
    <location>
        <begin position="357"/>
        <end position="375"/>
    </location>
</feature>
<feature type="transmembrane region" description="Helical" evidence="5">
    <location>
        <begin position="437"/>
        <end position="455"/>
    </location>
</feature>
<feature type="transmembrane region" description="Helical" evidence="5">
    <location>
        <begin position="526"/>
        <end position="552"/>
    </location>
</feature>
<feature type="transmembrane region" description="Helical" evidence="5">
    <location>
        <begin position="324"/>
        <end position="345"/>
    </location>
</feature>
<feature type="transmembrane region" description="Helical" evidence="5">
    <location>
        <begin position="486"/>
        <end position="505"/>
    </location>
</feature>
<feature type="transmembrane region" description="Helical" evidence="5">
    <location>
        <begin position="237"/>
        <end position="259"/>
    </location>
</feature>
<evidence type="ECO:0000256" key="4">
    <source>
        <dbReference type="ARBA" id="ARBA00023136"/>
    </source>
</evidence>
<keyword evidence="3 5" id="KW-1133">Transmembrane helix</keyword>
<evidence type="ECO:0000313" key="7">
    <source>
        <dbReference type="Proteomes" id="UP000306584"/>
    </source>
</evidence>
<dbReference type="Proteomes" id="UP000306584">
    <property type="component" value="Unassembled WGS sequence"/>
</dbReference>
<dbReference type="GO" id="GO:0005886">
    <property type="term" value="C:plasma membrane"/>
    <property type="evidence" value="ECO:0007669"/>
    <property type="project" value="TreeGrafter"/>
</dbReference>
<accession>A0A4S9K5K9</accession>
<feature type="transmembrane region" description="Helical" evidence="5">
    <location>
        <begin position="116"/>
        <end position="138"/>
    </location>
</feature>
<evidence type="ECO:0000256" key="3">
    <source>
        <dbReference type="ARBA" id="ARBA00022989"/>
    </source>
</evidence>
<feature type="transmembrane region" description="Helical" evidence="5">
    <location>
        <begin position="181"/>
        <end position="198"/>
    </location>
</feature>
<protein>
    <submittedName>
        <fullName evidence="6">MFS general substrate transporter</fullName>
    </submittedName>
</protein>
<evidence type="ECO:0000256" key="5">
    <source>
        <dbReference type="SAM" id="Phobius"/>
    </source>
</evidence>
<dbReference type="GO" id="GO:0022857">
    <property type="term" value="F:transmembrane transporter activity"/>
    <property type="evidence" value="ECO:0007669"/>
    <property type="project" value="InterPro"/>
</dbReference>
<dbReference type="Pfam" id="PF07690">
    <property type="entry name" value="MFS_1"/>
    <property type="match status" value="1"/>
</dbReference>
<evidence type="ECO:0000313" key="6">
    <source>
        <dbReference type="EMBL" id="THY09720.1"/>
    </source>
</evidence>
<keyword evidence="4 5" id="KW-0472">Membrane</keyword>
<dbReference type="Gene3D" id="1.20.1250.20">
    <property type="entry name" value="MFS general substrate transporter like domains"/>
    <property type="match status" value="2"/>
</dbReference>
<comment type="caution">
    <text evidence="6">The sequence shown here is derived from an EMBL/GenBank/DDBJ whole genome shotgun (WGS) entry which is preliminary data.</text>
</comment>
<name>A0A4S9K5K9_AURPU</name>
<sequence length="636" mass="70076">MVSKQVATVFVSTSRRPKGKQLTRGKNFSFINRPILNPFVHTIPEESSKPIHGEESDDTACEHQTLDDSALPTKDKSSVGAQTSASTQALEEDYQTGVRKAEAIILLWSKKSLYSAYVLIYVAYFVLDLAFGTAAFLAPYAYVDFKSSQMVGISAVMAKIIGGVLRLPLAKLLDIWGRGEGFLLMVLLSTLGLIIYASCSNVASYTTAAVIYYTGFNGLQYTLTVWISDISRLESRVLLIALSSTHSICTSLVVPYIVSSVVKRGGSSWRWGYGCFAIVLPVALLPLTILFLWHQRRAAKTSILATTKPHRTFTSSAVHFFHEFDVIGCLILMAGLILFLLPFSLVTSVADKWRSTSTITMLAIGFCLLCCFPIWEKYGAHRSYLPWPLLKNRTLLGCALTTCTLFVSYYCWDLHFYDFNQVVLGLSATSAVYMEQIYTIGSCFFACFTGILIKVTKRAKLISLICVPIYMLGTGLMIYFRQPYVNVGYVVMCQIFLAFAGGTLAPCEEVMALAVGTNDNFATIPAIINLAASIGGAVGASIAGGIWINVYYEELVKYLPDSAQDLALDIYLDYTTVLGYQKGTEIRSAVQMAYGAAQRDMCIAGTAVTVITFIAVWLWHDMYLGHNGRQVKGRVF</sequence>
<dbReference type="AlphaFoldDB" id="A0A4S9K5K9"/>
<comment type="subcellular location">
    <subcellularLocation>
        <location evidence="1">Membrane</location>
        <topology evidence="1">Multi-pass membrane protein</topology>
    </subcellularLocation>
</comment>
<keyword evidence="2 5" id="KW-0812">Transmembrane</keyword>
<feature type="transmembrane region" description="Helical" evidence="5">
    <location>
        <begin position="210"/>
        <end position="230"/>
    </location>
</feature>
<feature type="transmembrane region" description="Helical" evidence="5">
    <location>
        <begin position="271"/>
        <end position="293"/>
    </location>
</feature>
<dbReference type="PANTHER" id="PTHR23501:SF107">
    <property type="entry name" value="TRANSPORTER, PUTATIVE (AFU_ORTHOLOGUE AFUA_7G04730)-RELATED"/>
    <property type="match status" value="1"/>
</dbReference>
<proteinExistence type="predicted"/>
<feature type="transmembrane region" description="Helical" evidence="5">
    <location>
        <begin position="150"/>
        <end position="169"/>
    </location>
</feature>
<dbReference type="SUPFAM" id="SSF103473">
    <property type="entry name" value="MFS general substrate transporter"/>
    <property type="match status" value="1"/>
</dbReference>
<organism evidence="6 7">
    <name type="scientific">Aureobasidium pullulans</name>
    <name type="common">Black yeast</name>
    <name type="synonym">Pullularia pullulans</name>
    <dbReference type="NCBI Taxonomy" id="5580"/>
    <lineage>
        <taxon>Eukaryota</taxon>
        <taxon>Fungi</taxon>
        <taxon>Dikarya</taxon>
        <taxon>Ascomycota</taxon>
        <taxon>Pezizomycotina</taxon>
        <taxon>Dothideomycetes</taxon>
        <taxon>Dothideomycetidae</taxon>
        <taxon>Dothideales</taxon>
        <taxon>Saccotheciaceae</taxon>
        <taxon>Aureobasidium</taxon>
    </lineage>
</organism>
<gene>
    <name evidence="6" type="ORF">D6D01_09463</name>
</gene>
<dbReference type="InterPro" id="IPR036259">
    <property type="entry name" value="MFS_trans_sf"/>
</dbReference>
<evidence type="ECO:0000256" key="2">
    <source>
        <dbReference type="ARBA" id="ARBA00022692"/>
    </source>
</evidence>
<dbReference type="PANTHER" id="PTHR23501">
    <property type="entry name" value="MAJOR FACILITATOR SUPERFAMILY"/>
    <property type="match status" value="1"/>
</dbReference>
<reference evidence="6 7" key="1">
    <citation type="submission" date="2018-10" db="EMBL/GenBank/DDBJ databases">
        <title>Fifty Aureobasidium pullulans genomes reveal a recombining polyextremotolerant generalist.</title>
        <authorList>
            <person name="Gostincar C."/>
            <person name="Turk M."/>
            <person name="Zajc J."/>
            <person name="Gunde-Cimerman N."/>
        </authorList>
    </citation>
    <scope>NUCLEOTIDE SEQUENCE [LARGE SCALE GENOMIC DNA]</scope>
    <source>
        <strain evidence="6 7">EXF-6604</strain>
    </source>
</reference>
<feature type="transmembrane region" description="Helical" evidence="5">
    <location>
        <begin position="462"/>
        <end position="480"/>
    </location>
</feature>
<feature type="transmembrane region" description="Helical" evidence="5">
    <location>
        <begin position="601"/>
        <end position="619"/>
    </location>
</feature>